<keyword evidence="3" id="KW-1185">Reference proteome</keyword>
<feature type="region of interest" description="Disordered" evidence="1">
    <location>
        <begin position="282"/>
        <end position="303"/>
    </location>
</feature>
<accession>A0A1E1M4A1</accession>
<organism evidence="2 3">
    <name type="scientific">Rhynchosporium secalis</name>
    <name type="common">Barley scald fungus</name>
    <dbReference type="NCBI Taxonomy" id="38038"/>
    <lineage>
        <taxon>Eukaryota</taxon>
        <taxon>Fungi</taxon>
        <taxon>Dikarya</taxon>
        <taxon>Ascomycota</taxon>
        <taxon>Pezizomycotina</taxon>
        <taxon>Leotiomycetes</taxon>
        <taxon>Helotiales</taxon>
        <taxon>Ploettnerulaceae</taxon>
        <taxon>Rhynchosporium</taxon>
    </lineage>
</organism>
<evidence type="ECO:0000313" key="3">
    <source>
        <dbReference type="Proteomes" id="UP000177625"/>
    </source>
</evidence>
<evidence type="ECO:0000256" key="1">
    <source>
        <dbReference type="SAM" id="MobiDB-lite"/>
    </source>
</evidence>
<dbReference type="AlphaFoldDB" id="A0A1E1M4A1"/>
<feature type="region of interest" description="Disordered" evidence="1">
    <location>
        <begin position="62"/>
        <end position="82"/>
    </location>
</feature>
<evidence type="ECO:0000313" key="2">
    <source>
        <dbReference type="EMBL" id="CZT43415.1"/>
    </source>
</evidence>
<feature type="region of interest" description="Disordered" evidence="1">
    <location>
        <begin position="1"/>
        <end position="46"/>
    </location>
</feature>
<dbReference type="EMBL" id="FJVC01000127">
    <property type="protein sequence ID" value="CZT43415.1"/>
    <property type="molecule type" value="Genomic_DNA"/>
</dbReference>
<dbReference type="Proteomes" id="UP000177625">
    <property type="component" value="Unassembled WGS sequence"/>
</dbReference>
<sequence>MSSADLTLPKPAVKNDSAFESQPPAYSKHSKLNKPPTPVSFKNASELTPTLIESSADLVNDKNSLEDLPTPSTPADIAVMGDPSLTQTNPKGILDKHTVSADAKLSSSVMAECNKMLDEDEVPMPLESGKDTVTSPEVKDESEMADLGAMCLKYGVLDECKEWTKVKLAETYTSTAKSIQKLLIKGTFVNPTSKYGILESPTRLAQYKGRPDADHAGIALGMGVVSGTGPNLYADLKPGELLIPKYFIRGDQIVLQPVRAKPAGCWSSMTIAVGNSNKRVIVDAPDSPAKGSNTSDPARPDIDGTNYRKRLIYMEIVVGS</sequence>
<reference evidence="3" key="1">
    <citation type="submission" date="2016-03" db="EMBL/GenBank/DDBJ databases">
        <authorList>
            <person name="Guldener U."/>
        </authorList>
    </citation>
    <scope>NUCLEOTIDE SEQUENCE [LARGE SCALE GENOMIC DNA]</scope>
</reference>
<protein>
    <submittedName>
        <fullName evidence="2">Uncharacterized protein</fullName>
    </submittedName>
</protein>
<gene>
    <name evidence="2" type="ORF">RSE6_03450</name>
</gene>
<proteinExistence type="predicted"/>
<name>A0A1E1M4A1_RHYSE</name>